<proteinExistence type="predicted"/>
<reference evidence="2" key="1">
    <citation type="submission" date="2014-09" db="EMBL/GenBank/DDBJ databases">
        <authorList>
            <person name="Magalhaes I.L.F."/>
            <person name="Oliveira U."/>
            <person name="Santos F.R."/>
            <person name="Vidigal T.H.D.A."/>
            <person name="Brescovit A.D."/>
            <person name="Santos A.J."/>
        </authorList>
    </citation>
    <scope>NUCLEOTIDE SEQUENCE</scope>
    <source>
        <tissue evidence="2">Shoot tissue taken approximately 20 cm above the soil surface</tissue>
    </source>
</reference>
<sequence length="29" mass="3207">MRFFYSTNAHGQVAGAPGSGTGRWKRRLP</sequence>
<organism evidence="2">
    <name type="scientific">Arundo donax</name>
    <name type="common">Giant reed</name>
    <name type="synonym">Donax arundinaceus</name>
    <dbReference type="NCBI Taxonomy" id="35708"/>
    <lineage>
        <taxon>Eukaryota</taxon>
        <taxon>Viridiplantae</taxon>
        <taxon>Streptophyta</taxon>
        <taxon>Embryophyta</taxon>
        <taxon>Tracheophyta</taxon>
        <taxon>Spermatophyta</taxon>
        <taxon>Magnoliopsida</taxon>
        <taxon>Liliopsida</taxon>
        <taxon>Poales</taxon>
        <taxon>Poaceae</taxon>
        <taxon>PACMAD clade</taxon>
        <taxon>Arundinoideae</taxon>
        <taxon>Arundineae</taxon>
        <taxon>Arundo</taxon>
    </lineage>
</organism>
<dbReference type="EMBL" id="GBRH01207638">
    <property type="protein sequence ID" value="JAD90257.1"/>
    <property type="molecule type" value="Transcribed_RNA"/>
</dbReference>
<accession>A0A0A9E2P4</accession>
<evidence type="ECO:0000256" key="1">
    <source>
        <dbReference type="SAM" id="MobiDB-lite"/>
    </source>
</evidence>
<feature type="region of interest" description="Disordered" evidence="1">
    <location>
        <begin position="1"/>
        <end position="29"/>
    </location>
</feature>
<dbReference type="AlphaFoldDB" id="A0A0A9E2P4"/>
<feature type="compositionally biased region" description="Polar residues" evidence="1">
    <location>
        <begin position="1"/>
        <end position="10"/>
    </location>
</feature>
<reference evidence="2" key="2">
    <citation type="journal article" date="2015" name="Data Brief">
        <title>Shoot transcriptome of the giant reed, Arundo donax.</title>
        <authorList>
            <person name="Barrero R.A."/>
            <person name="Guerrero F.D."/>
            <person name="Moolhuijzen P."/>
            <person name="Goolsby J.A."/>
            <person name="Tidwell J."/>
            <person name="Bellgard S.E."/>
            <person name="Bellgard M.I."/>
        </authorList>
    </citation>
    <scope>NUCLEOTIDE SEQUENCE</scope>
    <source>
        <tissue evidence="2">Shoot tissue taken approximately 20 cm above the soil surface</tissue>
    </source>
</reference>
<name>A0A0A9E2P4_ARUDO</name>
<protein>
    <submittedName>
        <fullName evidence="2">Aminophospholipid ATPase</fullName>
    </submittedName>
</protein>
<evidence type="ECO:0000313" key="2">
    <source>
        <dbReference type="EMBL" id="JAD90257.1"/>
    </source>
</evidence>